<dbReference type="GO" id="GO:0000976">
    <property type="term" value="F:transcription cis-regulatory region binding"/>
    <property type="evidence" value="ECO:0007669"/>
    <property type="project" value="TreeGrafter"/>
</dbReference>
<evidence type="ECO:0000313" key="6">
    <source>
        <dbReference type="EMBL" id="EKF18622.1"/>
    </source>
</evidence>
<keyword evidence="7" id="KW-1185">Reference proteome</keyword>
<dbReference type="Pfam" id="PF03466">
    <property type="entry name" value="LysR_substrate"/>
    <property type="match status" value="1"/>
</dbReference>
<evidence type="ECO:0000256" key="2">
    <source>
        <dbReference type="ARBA" id="ARBA00023015"/>
    </source>
</evidence>
<dbReference type="SUPFAM" id="SSF53850">
    <property type="entry name" value="Periplasmic binding protein-like II"/>
    <property type="match status" value="1"/>
</dbReference>
<keyword evidence="3" id="KW-0238">DNA-binding</keyword>
<dbReference type="Gene3D" id="3.40.190.10">
    <property type="entry name" value="Periplasmic binding protein-like II"/>
    <property type="match status" value="2"/>
</dbReference>
<dbReference type="Proteomes" id="UP000006786">
    <property type="component" value="Unassembled WGS sequence"/>
</dbReference>
<protein>
    <submittedName>
        <fullName evidence="6">LysR family transcriptional regulator</fullName>
    </submittedName>
</protein>
<dbReference type="EMBL" id="AMRM01000012">
    <property type="protein sequence ID" value="EKF18622.1"/>
    <property type="molecule type" value="Genomic_DNA"/>
</dbReference>
<evidence type="ECO:0000256" key="4">
    <source>
        <dbReference type="ARBA" id="ARBA00023163"/>
    </source>
</evidence>
<keyword evidence="2" id="KW-0805">Transcription regulation</keyword>
<evidence type="ECO:0000256" key="3">
    <source>
        <dbReference type="ARBA" id="ARBA00023125"/>
    </source>
</evidence>
<keyword evidence="4" id="KW-0804">Transcription</keyword>
<dbReference type="InterPro" id="IPR036388">
    <property type="entry name" value="WH-like_DNA-bd_sf"/>
</dbReference>
<gene>
    <name evidence="6" type="ORF">NA2_12019</name>
</gene>
<comment type="similarity">
    <text evidence="1">Belongs to the LysR transcriptional regulatory family.</text>
</comment>
<evidence type="ECO:0000313" key="7">
    <source>
        <dbReference type="Proteomes" id="UP000006786"/>
    </source>
</evidence>
<dbReference type="GO" id="GO:0003700">
    <property type="term" value="F:DNA-binding transcription factor activity"/>
    <property type="evidence" value="ECO:0007669"/>
    <property type="project" value="InterPro"/>
</dbReference>
<dbReference type="Pfam" id="PF00126">
    <property type="entry name" value="HTH_1"/>
    <property type="match status" value="1"/>
</dbReference>
<dbReference type="STRING" id="391937.NA2_12019"/>
<dbReference type="InterPro" id="IPR000847">
    <property type="entry name" value="LysR_HTH_N"/>
</dbReference>
<dbReference type="OrthoDB" id="9791253at2"/>
<accession>K2MMZ7</accession>
<dbReference type="PROSITE" id="PS50931">
    <property type="entry name" value="HTH_LYSR"/>
    <property type="match status" value="1"/>
</dbReference>
<organism evidence="6 7">
    <name type="scientific">Nitratireductor pacificus pht-3B</name>
    <dbReference type="NCBI Taxonomy" id="391937"/>
    <lineage>
        <taxon>Bacteria</taxon>
        <taxon>Pseudomonadati</taxon>
        <taxon>Pseudomonadota</taxon>
        <taxon>Alphaproteobacteria</taxon>
        <taxon>Hyphomicrobiales</taxon>
        <taxon>Phyllobacteriaceae</taxon>
        <taxon>Nitratireductor</taxon>
    </lineage>
</organism>
<dbReference type="PANTHER" id="PTHR30126">
    <property type="entry name" value="HTH-TYPE TRANSCRIPTIONAL REGULATOR"/>
    <property type="match status" value="1"/>
</dbReference>
<evidence type="ECO:0000259" key="5">
    <source>
        <dbReference type="PROSITE" id="PS50931"/>
    </source>
</evidence>
<dbReference type="RefSeq" id="WP_008597176.1">
    <property type="nucleotide sequence ID" value="NZ_AMRM01000012.1"/>
</dbReference>
<dbReference type="Gene3D" id="1.10.10.10">
    <property type="entry name" value="Winged helix-like DNA-binding domain superfamily/Winged helix DNA-binding domain"/>
    <property type="match status" value="1"/>
</dbReference>
<dbReference type="CDD" id="cd05466">
    <property type="entry name" value="PBP2_LTTR_substrate"/>
    <property type="match status" value="1"/>
</dbReference>
<sequence>METKWLEDFLTLAQTRNFSRASEERNVTQPAFSRRIRALESWLGVALFDRRTYPVTLTDEGRAFRETAESIVSSLYADRAQFQQSVHVNRPDLRIAAATTLNLNFIPDWLHGLEPLTGHFTTHIFTQNFHDMVHHLAEGEIDLVLQYAHSDVPLLFEASRFDSRVLTFEPMLLVSPTMEDGTALYDPASPDEAQGFPFMGYSPDGYFAGVEQLLLRRNRATPVVFRRLGESPTSEVLKRMALRYRAMTLLPESCARDALDRGELIGVGGPEWQVSLEVRLFSLRETRRSSVRKLWAALDQQARIFAEESGVAGRRI</sequence>
<comment type="caution">
    <text evidence="6">The sequence shown here is derived from an EMBL/GenBank/DDBJ whole genome shotgun (WGS) entry which is preliminary data.</text>
</comment>
<feature type="domain" description="HTH lysR-type" evidence="5">
    <location>
        <begin position="1"/>
        <end position="58"/>
    </location>
</feature>
<dbReference type="AlphaFoldDB" id="K2MMZ7"/>
<dbReference type="InterPro" id="IPR005119">
    <property type="entry name" value="LysR_subst-bd"/>
</dbReference>
<dbReference type="eggNOG" id="COG0583">
    <property type="taxonomic scope" value="Bacteria"/>
</dbReference>
<dbReference type="PRINTS" id="PR00039">
    <property type="entry name" value="HTHLYSR"/>
</dbReference>
<dbReference type="PATRIC" id="fig|391937.3.peg.2470"/>
<dbReference type="SUPFAM" id="SSF46785">
    <property type="entry name" value="Winged helix' DNA-binding domain"/>
    <property type="match status" value="1"/>
</dbReference>
<proteinExistence type="inferred from homology"/>
<dbReference type="PANTHER" id="PTHR30126:SF2">
    <property type="entry name" value="HTH-TYPE TRANSCRIPTIONAL REGULATOR YJIE"/>
    <property type="match status" value="1"/>
</dbReference>
<reference evidence="6 7" key="1">
    <citation type="journal article" date="2012" name="J. Bacteriol.">
        <title>Genome Sequence of Nitratireductor pacificus Type Strain pht-3B.</title>
        <authorList>
            <person name="Lai Q."/>
            <person name="Li G."/>
            <person name="Shao Z."/>
        </authorList>
    </citation>
    <scope>NUCLEOTIDE SEQUENCE [LARGE SCALE GENOMIC DNA]</scope>
    <source>
        <strain evidence="7">pht-3B</strain>
    </source>
</reference>
<name>K2MMZ7_9HYPH</name>
<evidence type="ECO:0000256" key="1">
    <source>
        <dbReference type="ARBA" id="ARBA00009437"/>
    </source>
</evidence>
<dbReference type="InterPro" id="IPR036390">
    <property type="entry name" value="WH_DNA-bd_sf"/>
</dbReference>